<keyword evidence="3" id="KW-1185">Reference proteome</keyword>
<sequence length="263" mass="29887">MMYPKRQIIELLFIDQFDVIEKLTIESQNQPSPYVMKRRFHHQNKRRYNNNNNNNINNIQGQQYRYQQQQHHHHQPIYNQNYHNGLNNVHNPGAINSNINDNNNGRIEYKQFSYQNQQFNQYMAQQPLQQAPSPMKGRFDHSLMSPTVTVNNNINNNTNNNKNGGPAPLVDLFNPFEQQQQPSLFNNGNPDSGSGTRNDGFYNGFQTPETTTRSQENGSSTTFGFGGIDNGISVGGNGGGGKLFNNIWTVNSNSNGGFSTVWA</sequence>
<dbReference type="GeneID" id="66117539"/>
<name>A0A9P7VCM5_9ASCO</name>
<feature type="region of interest" description="Disordered" evidence="1">
    <location>
        <begin position="184"/>
        <end position="224"/>
    </location>
</feature>
<dbReference type="Proteomes" id="UP000790833">
    <property type="component" value="Unassembled WGS sequence"/>
</dbReference>
<feature type="compositionally biased region" description="Polar residues" evidence="1">
    <location>
        <begin position="184"/>
        <end position="197"/>
    </location>
</feature>
<organism evidence="2 3">
    <name type="scientific">Scheffersomyces spartinae</name>
    <dbReference type="NCBI Taxonomy" id="45513"/>
    <lineage>
        <taxon>Eukaryota</taxon>
        <taxon>Fungi</taxon>
        <taxon>Dikarya</taxon>
        <taxon>Ascomycota</taxon>
        <taxon>Saccharomycotina</taxon>
        <taxon>Pichiomycetes</taxon>
        <taxon>Debaryomycetaceae</taxon>
        <taxon>Scheffersomyces</taxon>
    </lineage>
</organism>
<feature type="compositionally biased region" description="Polar residues" evidence="1">
    <location>
        <begin position="204"/>
        <end position="223"/>
    </location>
</feature>
<dbReference type="EMBL" id="JAHMUF010000005">
    <property type="protein sequence ID" value="KAG7195051.1"/>
    <property type="molecule type" value="Genomic_DNA"/>
</dbReference>
<reference evidence="2" key="1">
    <citation type="submission" date="2021-03" db="EMBL/GenBank/DDBJ databases">
        <authorList>
            <person name="Palmer J.M."/>
        </authorList>
    </citation>
    <scope>NUCLEOTIDE SEQUENCE</scope>
    <source>
        <strain evidence="2">ARV_011</strain>
    </source>
</reference>
<protein>
    <submittedName>
        <fullName evidence="2">Uncharacterized protein</fullName>
    </submittedName>
</protein>
<accession>A0A9P7VCM5</accession>
<evidence type="ECO:0000256" key="1">
    <source>
        <dbReference type="SAM" id="MobiDB-lite"/>
    </source>
</evidence>
<evidence type="ECO:0000313" key="2">
    <source>
        <dbReference type="EMBL" id="KAG7195051.1"/>
    </source>
</evidence>
<dbReference type="RefSeq" id="XP_043050598.1">
    <property type="nucleotide sequence ID" value="XM_043194847.1"/>
</dbReference>
<dbReference type="AlphaFoldDB" id="A0A9P7VCM5"/>
<comment type="caution">
    <text evidence="2">The sequence shown here is derived from an EMBL/GenBank/DDBJ whole genome shotgun (WGS) entry which is preliminary data.</text>
</comment>
<gene>
    <name evidence="2" type="ORF">KQ657_004165</name>
</gene>
<evidence type="ECO:0000313" key="3">
    <source>
        <dbReference type="Proteomes" id="UP000790833"/>
    </source>
</evidence>
<proteinExistence type="predicted"/>